<dbReference type="Gene3D" id="3.30.450.50">
    <property type="entry name" value="Longin domain"/>
    <property type="match status" value="1"/>
</dbReference>
<evidence type="ECO:0000256" key="2">
    <source>
        <dbReference type="ARBA" id="ARBA00004223"/>
    </source>
</evidence>
<comment type="caution">
    <text evidence="11">The sequence shown here is derived from an EMBL/GenBank/DDBJ whole genome shotgun (WGS) entry which is preliminary data.</text>
</comment>
<comment type="subcellular location">
    <subcellularLocation>
        <location evidence="1">Endoplasmic reticulum membrane</location>
        <topology evidence="1">Single-pass type IV membrane protein</topology>
    </subcellularLocation>
    <subcellularLocation>
        <location evidence="8">Golgi apparatus</location>
        <location evidence="8">cis-Golgi network membrane</location>
    </subcellularLocation>
    <subcellularLocation>
        <location evidence="2">Melanosome</location>
    </subcellularLocation>
</comment>
<keyword evidence="5" id="KW-0175">Coiled coil</keyword>
<dbReference type="InterPro" id="IPR010908">
    <property type="entry name" value="Longin_dom"/>
</dbReference>
<keyword evidence="6 9" id="KW-0472">Membrane</keyword>
<dbReference type="GO" id="GO:0006890">
    <property type="term" value="P:retrograde vesicle-mediated transport, Golgi to endoplasmic reticulum"/>
    <property type="evidence" value="ECO:0007669"/>
    <property type="project" value="InterPro"/>
</dbReference>
<evidence type="ECO:0000256" key="7">
    <source>
        <dbReference type="ARBA" id="ARBA00024173"/>
    </source>
</evidence>
<keyword evidence="4" id="KW-0653">Protein transport</keyword>
<organism evidence="11 12">
    <name type="scientific">Potamilus streckersoni</name>
    <dbReference type="NCBI Taxonomy" id="2493646"/>
    <lineage>
        <taxon>Eukaryota</taxon>
        <taxon>Metazoa</taxon>
        <taxon>Spiralia</taxon>
        <taxon>Lophotrochozoa</taxon>
        <taxon>Mollusca</taxon>
        <taxon>Bivalvia</taxon>
        <taxon>Autobranchia</taxon>
        <taxon>Heteroconchia</taxon>
        <taxon>Palaeoheterodonta</taxon>
        <taxon>Unionida</taxon>
        <taxon>Unionoidea</taxon>
        <taxon>Unionidae</taxon>
        <taxon>Ambleminae</taxon>
        <taxon>Lampsilini</taxon>
        <taxon>Potamilus</taxon>
    </lineage>
</organism>
<dbReference type="AlphaFoldDB" id="A0AAE0SBV5"/>
<protein>
    <recommendedName>
        <fullName evidence="10">Longin domain-containing protein</fullName>
    </recommendedName>
</protein>
<reference evidence="11" key="2">
    <citation type="journal article" date="2021" name="Genome Biol. Evol.">
        <title>Developing a high-quality reference genome for a parasitic bivalve with doubly uniparental inheritance (Bivalvia: Unionida).</title>
        <authorList>
            <person name="Smith C.H."/>
        </authorList>
    </citation>
    <scope>NUCLEOTIDE SEQUENCE</scope>
    <source>
        <strain evidence="11">CHS0354</strain>
        <tissue evidence="11">Mantle</tissue>
    </source>
</reference>
<reference evidence="11" key="3">
    <citation type="submission" date="2023-05" db="EMBL/GenBank/DDBJ databases">
        <authorList>
            <person name="Smith C.H."/>
        </authorList>
    </citation>
    <scope>NUCLEOTIDE SEQUENCE</scope>
    <source>
        <strain evidence="11">CHS0354</strain>
        <tissue evidence="11">Mantle</tissue>
    </source>
</reference>
<evidence type="ECO:0000256" key="1">
    <source>
        <dbReference type="ARBA" id="ARBA00004163"/>
    </source>
</evidence>
<evidence type="ECO:0000256" key="6">
    <source>
        <dbReference type="ARBA" id="ARBA00023136"/>
    </source>
</evidence>
<sequence>MIQFVIISRSHDGLSLAANSDSPPMGQASGLQEAYKHMKVLSRISAKFPDRCTFQFEPYTIHFISALGLTYLVLCEDSYPAVLALSFLDEVQKEFLQCYEKKKIEEVQRPYALIDFDITLQKLKNRYNNPRSLTTRLNLAHLSQELKLRPPYIVCSDELRPGYGESKHKNATLSTTASFHDRYLPSTLYVIVSLGLNCFCALLNLSRGIVVINEAHVDSIYDSEHYQYGATFLICCFLSLYQIYLIIYPLRRRKPLACATLASNCLCQLYLWEYRNNLQIIFHVTVACYGTFVIFTRKVQEKLPQYTL</sequence>
<evidence type="ECO:0000313" key="12">
    <source>
        <dbReference type="Proteomes" id="UP001195483"/>
    </source>
</evidence>
<dbReference type="EMBL" id="JAEAOA010000537">
    <property type="protein sequence ID" value="KAK3589029.1"/>
    <property type="molecule type" value="Genomic_DNA"/>
</dbReference>
<dbReference type="PANTHER" id="PTHR45837">
    <property type="entry name" value="VESICLE-TRAFFICKING PROTEIN SEC22B"/>
    <property type="match status" value="1"/>
</dbReference>
<comment type="function">
    <text evidence="7">SNARE involved in targeting and fusion of ER-derived transport vesicles with the Golgi complex as well as Golgi-derived retrograde transport vesicles with the ER.</text>
</comment>
<evidence type="ECO:0000256" key="9">
    <source>
        <dbReference type="SAM" id="Phobius"/>
    </source>
</evidence>
<keyword evidence="9" id="KW-1133">Transmembrane helix</keyword>
<dbReference type="InterPro" id="IPR059071">
    <property type="entry name" value="SEC22a-c_C"/>
</dbReference>
<comment type="similarity">
    <text evidence="3">Belongs to the synaptobrevin family.</text>
</comment>
<dbReference type="GO" id="GO:0005794">
    <property type="term" value="C:Golgi apparatus"/>
    <property type="evidence" value="ECO:0007669"/>
    <property type="project" value="UniProtKB-SubCell"/>
</dbReference>
<dbReference type="Pfam" id="PF13774">
    <property type="entry name" value="Longin"/>
    <property type="match status" value="1"/>
</dbReference>
<feature type="transmembrane region" description="Helical" evidence="9">
    <location>
        <begin position="188"/>
        <end position="206"/>
    </location>
</feature>
<keyword evidence="9" id="KW-0812">Transmembrane</keyword>
<dbReference type="Proteomes" id="UP001195483">
    <property type="component" value="Unassembled WGS sequence"/>
</dbReference>
<feature type="transmembrane region" description="Helical" evidence="9">
    <location>
        <begin position="278"/>
        <end position="296"/>
    </location>
</feature>
<dbReference type="SMART" id="SM01270">
    <property type="entry name" value="Longin"/>
    <property type="match status" value="1"/>
</dbReference>
<dbReference type="InterPro" id="IPR011012">
    <property type="entry name" value="Longin-like_dom_sf"/>
</dbReference>
<feature type="transmembrane region" description="Helical" evidence="9">
    <location>
        <begin position="226"/>
        <end position="248"/>
    </location>
</feature>
<gene>
    <name evidence="11" type="ORF">CHS0354_007977</name>
</gene>
<evidence type="ECO:0000259" key="10">
    <source>
        <dbReference type="PROSITE" id="PS50859"/>
    </source>
</evidence>
<proteinExistence type="inferred from homology"/>
<reference evidence="11" key="1">
    <citation type="journal article" date="2021" name="Genome Biol. Evol.">
        <title>A High-Quality Reference Genome for a Parasitic Bivalve with Doubly Uniparental Inheritance (Bivalvia: Unionida).</title>
        <authorList>
            <person name="Smith C.H."/>
        </authorList>
    </citation>
    <scope>NUCLEOTIDE SEQUENCE</scope>
    <source>
        <strain evidence="11">CHS0354</strain>
    </source>
</reference>
<dbReference type="InterPro" id="IPR044565">
    <property type="entry name" value="Sec22"/>
</dbReference>
<dbReference type="PROSITE" id="PS50859">
    <property type="entry name" value="LONGIN"/>
    <property type="match status" value="1"/>
</dbReference>
<dbReference type="SUPFAM" id="SSF64356">
    <property type="entry name" value="SNARE-like"/>
    <property type="match status" value="1"/>
</dbReference>
<dbReference type="GO" id="GO:0005484">
    <property type="term" value="F:SNAP receptor activity"/>
    <property type="evidence" value="ECO:0007669"/>
    <property type="project" value="InterPro"/>
</dbReference>
<evidence type="ECO:0000313" key="11">
    <source>
        <dbReference type="EMBL" id="KAK3589029.1"/>
    </source>
</evidence>
<dbReference type="GO" id="GO:0015031">
    <property type="term" value="P:protein transport"/>
    <property type="evidence" value="ECO:0007669"/>
    <property type="project" value="UniProtKB-KW"/>
</dbReference>
<dbReference type="GO" id="GO:0005789">
    <property type="term" value="C:endoplasmic reticulum membrane"/>
    <property type="evidence" value="ECO:0007669"/>
    <property type="project" value="UniProtKB-SubCell"/>
</dbReference>
<evidence type="ECO:0000256" key="4">
    <source>
        <dbReference type="ARBA" id="ARBA00022927"/>
    </source>
</evidence>
<name>A0AAE0SBV5_9BIVA</name>
<keyword evidence="4" id="KW-0813">Transport</keyword>
<evidence type="ECO:0000256" key="5">
    <source>
        <dbReference type="ARBA" id="ARBA00023054"/>
    </source>
</evidence>
<dbReference type="Pfam" id="PF25970">
    <property type="entry name" value="SEC22a_C"/>
    <property type="match status" value="1"/>
</dbReference>
<evidence type="ECO:0000256" key="3">
    <source>
        <dbReference type="ARBA" id="ARBA00008025"/>
    </source>
</evidence>
<dbReference type="GO" id="GO:0006888">
    <property type="term" value="P:endoplasmic reticulum to Golgi vesicle-mediated transport"/>
    <property type="evidence" value="ECO:0007669"/>
    <property type="project" value="InterPro"/>
</dbReference>
<evidence type="ECO:0000256" key="8">
    <source>
        <dbReference type="ARBA" id="ARBA00024188"/>
    </source>
</evidence>
<accession>A0AAE0SBV5</accession>
<dbReference type="CDD" id="cd14824">
    <property type="entry name" value="Longin"/>
    <property type="match status" value="1"/>
</dbReference>
<feature type="domain" description="Longin" evidence="10">
    <location>
        <begin position="6"/>
        <end position="120"/>
    </location>
</feature>
<keyword evidence="12" id="KW-1185">Reference proteome</keyword>